<evidence type="ECO:0000313" key="1">
    <source>
        <dbReference type="EMBL" id="MBO0950089.1"/>
    </source>
</evidence>
<dbReference type="Proteomes" id="UP000664628">
    <property type="component" value="Unassembled WGS sequence"/>
</dbReference>
<evidence type="ECO:0000313" key="2">
    <source>
        <dbReference type="Proteomes" id="UP000664628"/>
    </source>
</evidence>
<dbReference type="RefSeq" id="WP_207330031.1">
    <property type="nucleotide sequence ID" value="NZ_JAFMYW010000004.1"/>
</dbReference>
<proteinExistence type="predicted"/>
<protein>
    <submittedName>
        <fullName evidence="1">Uncharacterized protein</fullName>
    </submittedName>
</protein>
<organism evidence="1 2">
    <name type="scientific">Fibrella forsythiae</name>
    <dbReference type="NCBI Taxonomy" id="2817061"/>
    <lineage>
        <taxon>Bacteria</taxon>
        <taxon>Pseudomonadati</taxon>
        <taxon>Bacteroidota</taxon>
        <taxon>Cytophagia</taxon>
        <taxon>Cytophagales</taxon>
        <taxon>Spirosomataceae</taxon>
        <taxon>Fibrella</taxon>
    </lineage>
</organism>
<reference evidence="1 2" key="1">
    <citation type="submission" date="2021-03" db="EMBL/GenBank/DDBJ databases">
        <title>Fibrella sp. HMF5405 genome sequencing and assembly.</title>
        <authorList>
            <person name="Kang H."/>
            <person name="Kim H."/>
            <person name="Bae S."/>
            <person name="Joh K."/>
        </authorList>
    </citation>
    <scope>NUCLEOTIDE SEQUENCE [LARGE SCALE GENOMIC DNA]</scope>
    <source>
        <strain evidence="1 2">HMF5405</strain>
    </source>
</reference>
<keyword evidence="2" id="KW-1185">Reference proteome</keyword>
<sequence length="56" mass="6067">MESLAQASFLELQAMLKYALEQKDIADAAGHSAIGIDWTSKVDTLRQAIADKFAAI</sequence>
<comment type="caution">
    <text evidence="1">The sequence shown here is derived from an EMBL/GenBank/DDBJ whole genome shotgun (WGS) entry which is preliminary data.</text>
</comment>
<dbReference type="EMBL" id="JAFMYW010000004">
    <property type="protein sequence ID" value="MBO0950089.1"/>
    <property type="molecule type" value="Genomic_DNA"/>
</dbReference>
<gene>
    <name evidence="1" type="ORF">J2I46_15945</name>
</gene>
<accession>A0ABS3JJA0</accession>
<name>A0ABS3JJA0_9BACT</name>